<dbReference type="AlphaFoldDB" id="A0AA38Y6A9"/>
<evidence type="ECO:0000313" key="7">
    <source>
        <dbReference type="EMBL" id="KAJ9636992.1"/>
    </source>
</evidence>
<feature type="domain" description="Peptidase S33 tripeptidyl aminopeptidase-like C-terminal" evidence="6">
    <location>
        <begin position="410"/>
        <end position="505"/>
    </location>
</feature>
<gene>
    <name evidence="7" type="ORF">H2204_005140</name>
</gene>
<evidence type="ECO:0000256" key="3">
    <source>
        <dbReference type="SAM" id="MobiDB-lite"/>
    </source>
</evidence>
<dbReference type="InterPro" id="IPR029058">
    <property type="entry name" value="AB_hydrolase_fold"/>
</dbReference>
<keyword evidence="2" id="KW-0378">Hydrolase</keyword>
<dbReference type="InterPro" id="IPR000073">
    <property type="entry name" value="AB_hydrolase_1"/>
</dbReference>
<dbReference type="Proteomes" id="UP001172681">
    <property type="component" value="Unassembled WGS sequence"/>
</dbReference>
<feature type="chain" id="PRO_5041355104" evidence="4">
    <location>
        <begin position="19"/>
        <end position="527"/>
    </location>
</feature>
<feature type="domain" description="AB hydrolase-1" evidence="5">
    <location>
        <begin position="88"/>
        <end position="254"/>
    </location>
</feature>
<evidence type="ECO:0000259" key="5">
    <source>
        <dbReference type="Pfam" id="PF00561"/>
    </source>
</evidence>
<dbReference type="SUPFAM" id="SSF53474">
    <property type="entry name" value="alpha/beta-Hydrolases"/>
    <property type="match status" value="1"/>
</dbReference>
<evidence type="ECO:0000256" key="2">
    <source>
        <dbReference type="ARBA" id="ARBA00022801"/>
    </source>
</evidence>
<keyword evidence="8" id="KW-1185">Reference proteome</keyword>
<evidence type="ECO:0000259" key="6">
    <source>
        <dbReference type="Pfam" id="PF08386"/>
    </source>
</evidence>
<dbReference type="PANTHER" id="PTHR43248:SF25">
    <property type="entry name" value="AB HYDROLASE-1 DOMAIN-CONTAINING PROTEIN-RELATED"/>
    <property type="match status" value="1"/>
</dbReference>
<feature type="region of interest" description="Disordered" evidence="3">
    <location>
        <begin position="353"/>
        <end position="372"/>
    </location>
</feature>
<dbReference type="Gene3D" id="3.40.50.1820">
    <property type="entry name" value="alpha/beta hydrolase"/>
    <property type="match status" value="1"/>
</dbReference>
<evidence type="ECO:0000256" key="4">
    <source>
        <dbReference type="SAM" id="SignalP"/>
    </source>
</evidence>
<dbReference type="Pfam" id="PF08386">
    <property type="entry name" value="Abhydrolase_4"/>
    <property type="match status" value="1"/>
</dbReference>
<proteinExistence type="inferred from homology"/>
<name>A0AA38Y6A9_9EURO</name>
<accession>A0AA38Y6A9</accession>
<dbReference type="Pfam" id="PF00561">
    <property type="entry name" value="Abhydrolase_1"/>
    <property type="match status" value="1"/>
</dbReference>
<comment type="similarity">
    <text evidence="1">Belongs to the peptidase S33 family.</text>
</comment>
<dbReference type="EMBL" id="JAPDRN010000027">
    <property type="protein sequence ID" value="KAJ9636992.1"/>
    <property type="molecule type" value="Genomic_DNA"/>
</dbReference>
<evidence type="ECO:0000313" key="8">
    <source>
        <dbReference type="Proteomes" id="UP001172681"/>
    </source>
</evidence>
<dbReference type="InterPro" id="IPR013595">
    <property type="entry name" value="Pept_S33_TAP-like_C"/>
</dbReference>
<dbReference type="PANTHER" id="PTHR43248">
    <property type="entry name" value="2-SUCCINYL-6-HYDROXY-2,4-CYCLOHEXADIENE-1-CARBOXYLATE SYNTHASE"/>
    <property type="match status" value="1"/>
</dbReference>
<keyword evidence="4" id="KW-0732">Signal</keyword>
<comment type="caution">
    <text evidence="7">The sequence shown here is derived from an EMBL/GenBank/DDBJ whole genome shotgun (WGS) entry which is preliminary data.</text>
</comment>
<organism evidence="7 8">
    <name type="scientific">Knufia peltigerae</name>
    <dbReference type="NCBI Taxonomy" id="1002370"/>
    <lineage>
        <taxon>Eukaryota</taxon>
        <taxon>Fungi</taxon>
        <taxon>Dikarya</taxon>
        <taxon>Ascomycota</taxon>
        <taxon>Pezizomycotina</taxon>
        <taxon>Eurotiomycetes</taxon>
        <taxon>Chaetothyriomycetidae</taxon>
        <taxon>Chaetothyriales</taxon>
        <taxon>Trichomeriaceae</taxon>
        <taxon>Knufia</taxon>
    </lineage>
</organism>
<reference evidence="7" key="1">
    <citation type="submission" date="2022-10" db="EMBL/GenBank/DDBJ databases">
        <title>Culturing micro-colonial fungi from biological soil crusts in the Mojave desert and describing Neophaeococcomyces mojavensis, and introducing the new genera and species Taxawa tesnikishii.</title>
        <authorList>
            <person name="Kurbessoian T."/>
            <person name="Stajich J.E."/>
        </authorList>
    </citation>
    <scope>NUCLEOTIDE SEQUENCE</scope>
    <source>
        <strain evidence="7">TK_35</strain>
    </source>
</reference>
<dbReference type="InterPro" id="IPR051601">
    <property type="entry name" value="Serine_prot/Carboxylest_S33"/>
</dbReference>
<evidence type="ECO:0000256" key="1">
    <source>
        <dbReference type="ARBA" id="ARBA00010088"/>
    </source>
</evidence>
<sequence length="527" mass="57620">MFNHKILPLAGLAAAVAALPHGQKALQWKPCPELNEQIAELSAPFPITRFDCASLEVPLDYDHPGTSEMIQLDLFKVNATKGPVLGSVLFNPGGPGGTGAENLPLVSADLHLNIGGQFNLISWDPRGTGNTIPFNCGTGDTTSSGNVARRYEPSYHTVPSSNVTQNFLDVGWEQSRQRADTCYATNNKTGQFIGTSSVALDMVSIIDALGEDGLLRYYGWSYGSALGDYFAALFPERVDRMLLDGNVNPYTWQLGTRPELFEDVDKGFAAFIDECWKNREDCALVTALNAVSKSDIWETMDAFIAATAKNTTTVAGYNAYIAVLGVIEGRLYYPMQWPKLAQLLADMLTGKVEDSPRSSTGPTPKPYNHGPDAIDGIRCSDATFQVTDVEEYLPILAQQLNHSKGFGAFYNAVWPCASWKMSDKQQYRGDFKVKPRHPILMVNGEYDPTTPISGAYNASSAFEGSVVLAHNGYGHGIFPSPSKCVAEKIQRYFVHGDLPEEGIVCEPDFGPWELAQHYAANNISRPF</sequence>
<protein>
    <submittedName>
        <fullName evidence="7">Uncharacterized protein</fullName>
    </submittedName>
</protein>
<dbReference type="GO" id="GO:0016787">
    <property type="term" value="F:hydrolase activity"/>
    <property type="evidence" value="ECO:0007669"/>
    <property type="project" value="UniProtKB-KW"/>
</dbReference>
<feature type="signal peptide" evidence="4">
    <location>
        <begin position="1"/>
        <end position="18"/>
    </location>
</feature>